<dbReference type="InterPro" id="IPR012677">
    <property type="entry name" value="Nucleotide-bd_a/b_plait_sf"/>
</dbReference>
<protein>
    <submittedName>
        <fullName evidence="5">RNA recognition motif (RRM) domain-containing protein</fullName>
    </submittedName>
</protein>
<dbReference type="InterPro" id="IPR035979">
    <property type="entry name" value="RBD_domain_sf"/>
</dbReference>
<evidence type="ECO:0000259" key="4">
    <source>
        <dbReference type="PROSITE" id="PS50102"/>
    </source>
</evidence>
<evidence type="ECO:0000256" key="3">
    <source>
        <dbReference type="SAM" id="MobiDB-lite"/>
    </source>
</evidence>
<evidence type="ECO:0000256" key="2">
    <source>
        <dbReference type="PROSITE-ProRule" id="PRU00176"/>
    </source>
</evidence>
<feature type="region of interest" description="Disordered" evidence="3">
    <location>
        <begin position="150"/>
        <end position="205"/>
    </location>
</feature>
<dbReference type="GO" id="GO:0003729">
    <property type="term" value="F:mRNA binding"/>
    <property type="evidence" value="ECO:0007669"/>
    <property type="project" value="TreeGrafter"/>
</dbReference>
<dbReference type="PANTHER" id="PTHR19965:SF35">
    <property type="entry name" value="RNA ANNEALING PROTEIN YRA1"/>
    <property type="match status" value="1"/>
</dbReference>
<dbReference type="AlphaFoldDB" id="A0A9P3FXW8"/>
<dbReference type="InterPro" id="IPR051229">
    <property type="entry name" value="ALYREF_mRNA_export"/>
</dbReference>
<keyword evidence="6" id="KW-1185">Reference proteome</keyword>
<sequence>MADRYANSYHGRKNKFLGNEARVAPAWRDQAKARTAPQNGVVAPKSKILLSSLPPDVSPEEVHNLFMKTVGPVQEAFIVYNSQGKSKGMAVVAFHNAESALVARQKYNGKIIDGRRPIKIEIIKDEDDTPKANGVPHAAPSLLQRIAGPKPIFPAQPQPAKQPNKKTKAAPAPAPAPVAAAPRVAANPAKKQRRKKGPKRVKKTVTVADLDAEMEDYRAQAAQDV</sequence>
<dbReference type="GO" id="GO:0005634">
    <property type="term" value="C:nucleus"/>
    <property type="evidence" value="ECO:0007669"/>
    <property type="project" value="TreeGrafter"/>
</dbReference>
<dbReference type="Proteomes" id="UP000703269">
    <property type="component" value="Unassembled WGS sequence"/>
</dbReference>
<dbReference type="Pfam" id="PF00076">
    <property type="entry name" value="RRM_1"/>
    <property type="match status" value="1"/>
</dbReference>
<evidence type="ECO:0000313" key="5">
    <source>
        <dbReference type="EMBL" id="GJE85218.1"/>
    </source>
</evidence>
<gene>
    <name evidence="5" type="ORF">PsYK624_012960</name>
</gene>
<feature type="compositionally biased region" description="Low complexity" evidence="3">
    <location>
        <begin position="177"/>
        <end position="189"/>
    </location>
</feature>
<keyword evidence="1 2" id="KW-0694">RNA-binding</keyword>
<dbReference type="SMART" id="SM00360">
    <property type="entry name" value="RRM"/>
    <property type="match status" value="1"/>
</dbReference>
<accession>A0A9P3FXW8</accession>
<proteinExistence type="predicted"/>
<dbReference type="EMBL" id="BPQB01000002">
    <property type="protein sequence ID" value="GJE85218.1"/>
    <property type="molecule type" value="Genomic_DNA"/>
</dbReference>
<dbReference type="InterPro" id="IPR000504">
    <property type="entry name" value="RRM_dom"/>
</dbReference>
<evidence type="ECO:0000313" key="6">
    <source>
        <dbReference type="Proteomes" id="UP000703269"/>
    </source>
</evidence>
<comment type="caution">
    <text evidence="5">The sequence shown here is derived from an EMBL/GenBank/DDBJ whole genome shotgun (WGS) entry which is preliminary data.</text>
</comment>
<dbReference type="PANTHER" id="PTHR19965">
    <property type="entry name" value="RNA AND EXPORT FACTOR BINDING PROTEIN"/>
    <property type="match status" value="1"/>
</dbReference>
<dbReference type="OrthoDB" id="346839at2759"/>
<feature type="compositionally biased region" description="Basic residues" evidence="3">
    <location>
        <begin position="190"/>
        <end position="203"/>
    </location>
</feature>
<feature type="domain" description="RRM" evidence="4">
    <location>
        <begin position="46"/>
        <end position="125"/>
    </location>
</feature>
<dbReference type="SUPFAM" id="SSF54928">
    <property type="entry name" value="RNA-binding domain, RBD"/>
    <property type="match status" value="1"/>
</dbReference>
<dbReference type="Gene3D" id="3.30.70.330">
    <property type="match status" value="1"/>
</dbReference>
<reference evidence="5 6" key="1">
    <citation type="submission" date="2021-08" db="EMBL/GenBank/DDBJ databases">
        <title>Draft Genome Sequence of Phanerochaete sordida strain YK-624.</title>
        <authorList>
            <person name="Mori T."/>
            <person name="Dohra H."/>
            <person name="Suzuki T."/>
            <person name="Kawagishi H."/>
            <person name="Hirai H."/>
        </authorList>
    </citation>
    <scope>NUCLEOTIDE SEQUENCE [LARGE SCALE GENOMIC DNA]</scope>
    <source>
        <strain evidence="5 6">YK-624</strain>
    </source>
</reference>
<name>A0A9P3FXW8_9APHY</name>
<dbReference type="PROSITE" id="PS50102">
    <property type="entry name" value="RRM"/>
    <property type="match status" value="1"/>
</dbReference>
<organism evidence="5 6">
    <name type="scientific">Phanerochaete sordida</name>
    <dbReference type="NCBI Taxonomy" id="48140"/>
    <lineage>
        <taxon>Eukaryota</taxon>
        <taxon>Fungi</taxon>
        <taxon>Dikarya</taxon>
        <taxon>Basidiomycota</taxon>
        <taxon>Agaricomycotina</taxon>
        <taxon>Agaricomycetes</taxon>
        <taxon>Polyporales</taxon>
        <taxon>Phanerochaetaceae</taxon>
        <taxon>Phanerochaete</taxon>
    </lineage>
</organism>
<evidence type="ECO:0000256" key="1">
    <source>
        <dbReference type="ARBA" id="ARBA00022884"/>
    </source>
</evidence>